<dbReference type="AlphaFoldDB" id="A0A5C4RZP7"/>
<evidence type="ECO:0000313" key="3">
    <source>
        <dbReference type="Proteomes" id="UP000309544"/>
    </source>
</evidence>
<protein>
    <submittedName>
        <fullName evidence="2">MBL fold metallo-hydrolase</fullName>
    </submittedName>
</protein>
<keyword evidence="2" id="KW-0378">Hydrolase</keyword>
<dbReference type="RefSeq" id="WP_139626725.1">
    <property type="nucleotide sequence ID" value="NZ_VDCI01000007.1"/>
</dbReference>
<gene>
    <name evidence="2" type="ORF">FGF68_08050</name>
</gene>
<dbReference type="GO" id="GO:0016740">
    <property type="term" value="F:transferase activity"/>
    <property type="evidence" value="ECO:0007669"/>
    <property type="project" value="TreeGrafter"/>
</dbReference>
<dbReference type="GO" id="GO:0016787">
    <property type="term" value="F:hydrolase activity"/>
    <property type="evidence" value="ECO:0007669"/>
    <property type="project" value="UniProtKB-KW"/>
</dbReference>
<dbReference type="SMART" id="SM00849">
    <property type="entry name" value="Lactamase_B"/>
    <property type="match status" value="1"/>
</dbReference>
<evidence type="ECO:0000259" key="1">
    <source>
        <dbReference type="SMART" id="SM00849"/>
    </source>
</evidence>
<evidence type="ECO:0000313" key="2">
    <source>
        <dbReference type="EMBL" id="TNJ36187.1"/>
    </source>
</evidence>
<sequence length="244" mass="26474">MQHPLSLQVLYDNTTLDPELVSGWGFAVLLDQHLLFDTGEDGAKLLQNMKHLGISPAQIDQVVLSHNHWDHIGGLEDILRERPGISVFIGKDMGKDLEEKIEAAGGNVVFTSPGMEVAEGIYTTGSVPATYKGQPMPEQALVLRRNGRTGVVTGCSHPTVPAILDRTMQLFSPDGIDLLLGGFHWRDFSDEEADNAVRELERFGIRTAGPTHCSGKPAVEAFGRLHTGRLLTVGAGFAINLEEA</sequence>
<name>A0A5C4RZP7_PROVB</name>
<dbReference type="Gene3D" id="3.60.15.10">
    <property type="entry name" value="Ribonuclease Z/Hydroxyacylglutathione hydrolase-like"/>
    <property type="match status" value="1"/>
</dbReference>
<proteinExistence type="predicted"/>
<dbReference type="SUPFAM" id="SSF56281">
    <property type="entry name" value="Metallo-hydrolase/oxidoreductase"/>
    <property type="match status" value="1"/>
</dbReference>
<organism evidence="2 3">
    <name type="scientific">Prosthecochloris vibrioformis</name>
    <name type="common">Chlorobium vibrioforme</name>
    <dbReference type="NCBI Taxonomy" id="1098"/>
    <lineage>
        <taxon>Bacteria</taxon>
        <taxon>Pseudomonadati</taxon>
        <taxon>Chlorobiota</taxon>
        <taxon>Chlorobiia</taxon>
        <taxon>Chlorobiales</taxon>
        <taxon>Chlorobiaceae</taxon>
        <taxon>Prosthecochloris</taxon>
    </lineage>
</organism>
<dbReference type="Pfam" id="PF00753">
    <property type="entry name" value="Lactamase_B"/>
    <property type="match status" value="1"/>
</dbReference>
<reference evidence="2 3" key="1">
    <citation type="submission" date="2019-05" db="EMBL/GenBank/DDBJ databases">
        <title>Draft Whole-Genome sequence of the green sulfur bacterium Prosthecochloris vibrioformis DSM 260.</title>
        <authorList>
            <person name="Meyer T.E."/>
            <person name="Kyndt J.A."/>
        </authorList>
    </citation>
    <scope>NUCLEOTIDE SEQUENCE [LARGE SCALE GENOMIC DNA]</scope>
    <source>
        <strain evidence="2 3">DSM 260</strain>
    </source>
</reference>
<dbReference type="InterPro" id="IPR052926">
    <property type="entry name" value="Metallo-beta-lactamase_dom"/>
</dbReference>
<dbReference type="PANTHER" id="PTHR13754:SF13">
    <property type="entry name" value="METALLO-BETA-LACTAMASE SUPERFAMILY PROTEIN (AFU_ORTHOLOGUE AFUA_3G07630)"/>
    <property type="match status" value="1"/>
</dbReference>
<dbReference type="InterPro" id="IPR001279">
    <property type="entry name" value="Metallo-B-lactamas"/>
</dbReference>
<accession>A0A5C4RZP7</accession>
<dbReference type="InterPro" id="IPR041712">
    <property type="entry name" value="DHPS-like_MBL-fold"/>
</dbReference>
<dbReference type="Proteomes" id="UP000309544">
    <property type="component" value="Unassembled WGS sequence"/>
</dbReference>
<dbReference type="EMBL" id="VDCI01000007">
    <property type="protein sequence ID" value="TNJ36187.1"/>
    <property type="molecule type" value="Genomic_DNA"/>
</dbReference>
<feature type="domain" description="Metallo-beta-lactamase" evidence="1">
    <location>
        <begin position="22"/>
        <end position="212"/>
    </location>
</feature>
<dbReference type="CDD" id="cd07713">
    <property type="entry name" value="DHPS-like_MBL-fold"/>
    <property type="match status" value="1"/>
</dbReference>
<dbReference type="InterPro" id="IPR036866">
    <property type="entry name" value="RibonucZ/Hydroxyglut_hydro"/>
</dbReference>
<keyword evidence="3" id="KW-1185">Reference proteome</keyword>
<comment type="caution">
    <text evidence="2">The sequence shown here is derived from an EMBL/GenBank/DDBJ whole genome shotgun (WGS) entry which is preliminary data.</text>
</comment>
<dbReference type="PANTHER" id="PTHR13754">
    <property type="entry name" value="METALLO-BETA-LACTAMASE SUPERFAMILY PROTEIN"/>
    <property type="match status" value="1"/>
</dbReference>